<name>A0AAP4BTC7_9CORY</name>
<sequence>MTQEKQTQPEQAQSEQPRKIAVVTGATGGMGSEIAADLSRDHVVYALGRNQEGLDALAECANITPVQADLVAELLADDAQPGTQLADVLGLDTVDVVVHAAAIAEKKSVDDATPADWRKHFDINVFAAAELTRQLLPALRKTEGDVIYINSGAGHGGHPNNVVYAATKHALYAVADCLRKDERDIRVTTVAPGPTDTAMLEGLMGDYNAEHMIAPAEVARAVRSCVEAGPTTQFTELRVRPRIELADR</sequence>
<evidence type="ECO:0000259" key="3">
    <source>
        <dbReference type="SMART" id="SM00822"/>
    </source>
</evidence>
<dbReference type="PANTHER" id="PTHR44196:SF1">
    <property type="entry name" value="DEHYDROGENASE_REDUCTASE SDR FAMILY MEMBER 7B"/>
    <property type="match status" value="1"/>
</dbReference>
<dbReference type="SMART" id="SM00822">
    <property type="entry name" value="PKS_KR"/>
    <property type="match status" value="1"/>
</dbReference>
<evidence type="ECO:0000313" key="4">
    <source>
        <dbReference type="EMBL" id="MDK4306411.1"/>
    </source>
</evidence>
<dbReference type="Gene3D" id="3.40.50.720">
    <property type="entry name" value="NAD(P)-binding Rossmann-like Domain"/>
    <property type="match status" value="1"/>
</dbReference>
<dbReference type="InterPro" id="IPR002347">
    <property type="entry name" value="SDR_fam"/>
</dbReference>
<reference evidence="4" key="1">
    <citation type="submission" date="2023-05" db="EMBL/GenBank/DDBJ databases">
        <title>Metabolic capabilities are highly conserved among human nasal-associated Corynebacterium species in pangenomic analyses.</title>
        <authorList>
            <person name="Tran T.H."/>
            <person name="Roberts A.Q."/>
            <person name="Escapa I.F."/>
            <person name="Gao W."/>
            <person name="Conlan S."/>
            <person name="Kong H."/>
            <person name="Segre J.A."/>
            <person name="Kelly M.S."/>
            <person name="Lemon K.P."/>
        </authorList>
    </citation>
    <scope>NUCLEOTIDE SEQUENCE</scope>
    <source>
        <strain evidence="4">KPL2773</strain>
    </source>
</reference>
<dbReference type="PROSITE" id="PS00061">
    <property type="entry name" value="ADH_SHORT"/>
    <property type="match status" value="1"/>
</dbReference>
<protein>
    <submittedName>
        <fullName evidence="4">SDR family oxidoreductase</fullName>
    </submittedName>
</protein>
<gene>
    <name evidence="4" type="ORF">QPX42_02420</name>
</gene>
<accession>A0AAP4BTC7</accession>
<dbReference type="InterPro" id="IPR057326">
    <property type="entry name" value="KR_dom"/>
</dbReference>
<keyword evidence="2" id="KW-0560">Oxidoreductase</keyword>
<comment type="similarity">
    <text evidence="1">Belongs to the short-chain dehydrogenases/reductases (SDR) family.</text>
</comment>
<dbReference type="Pfam" id="PF00106">
    <property type="entry name" value="adh_short"/>
    <property type="match status" value="1"/>
</dbReference>
<dbReference type="Proteomes" id="UP001224412">
    <property type="component" value="Unassembled WGS sequence"/>
</dbReference>
<dbReference type="PRINTS" id="PR00081">
    <property type="entry name" value="GDHRDH"/>
</dbReference>
<evidence type="ECO:0000256" key="2">
    <source>
        <dbReference type="ARBA" id="ARBA00023002"/>
    </source>
</evidence>
<dbReference type="NCBIfam" id="NF006073">
    <property type="entry name" value="PRK08219.1"/>
    <property type="match status" value="1"/>
</dbReference>
<dbReference type="GO" id="GO:0016491">
    <property type="term" value="F:oxidoreductase activity"/>
    <property type="evidence" value="ECO:0007669"/>
    <property type="project" value="UniProtKB-KW"/>
</dbReference>
<organism evidence="4 5">
    <name type="scientific">Corynebacterium pseudodiphtheriticum</name>
    <dbReference type="NCBI Taxonomy" id="37637"/>
    <lineage>
        <taxon>Bacteria</taxon>
        <taxon>Bacillati</taxon>
        <taxon>Actinomycetota</taxon>
        <taxon>Actinomycetes</taxon>
        <taxon>Mycobacteriales</taxon>
        <taxon>Corynebacteriaceae</taxon>
        <taxon>Corynebacterium</taxon>
    </lineage>
</organism>
<evidence type="ECO:0000256" key="1">
    <source>
        <dbReference type="ARBA" id="ARBA00006484"/>
    </source>
</evidence>
<dbReference type="InterPro" id="IPR036291">
    <property type="entry name" value="NAD(P)-bd_dom_sf"/>
</dbReference>
<dbReference type="RefSeq" id="WP_023018295.1">
    <property type="nucleotide sequence ID" value="NZ_CP100362.1"/>
</dbReference>
<dbReference type="GO" id="GO:0016020">
    <property type="term" value="C:membrane"/>
    <property type="evidence" value="ECO:0007669"/>
    <property type="project" value="TreeGrafter"/>
</dbReference>
<dbReference type="InterPro" id="IPR020904">
    <property type="entry name" value="Sc_DH/Rdtase_CS"/>
</dbReference>
<proteinExistence type="inferred from homology"/>
<dbReference type="PANTHER" id="PTHR44196">
    <property type="entry name" value="DEHYDROGENASE/REDUCTASE SDR FAMILY MEMBER 7B"/>
    <property type="match status" value="1"/>
</dbReference>
<comment type="caution">
    <text evidence="4">The sequence shown here is derived from an EMBL/GenBank/DDBJ whole genome shotgun (WGS) entry which is preliminary data.</text>
</comment>
<dbReference type="AlphaFoldDB" id="A0AAP4BTC7"/>
<dbReference type="SUPFAM" id="SSF51735">
    <property type="entry name" value="NAD(P)-binding Rossmann-fold domains"/>
    <property type="match status" value="1"/>
</dbReference>
<feature type="domain" description="Ketoreductase" evidence="3">
    <location>
        <begin position="19"/>
        <end position="197"/>
    </location>
</feature>
<dbReference type="EMBL" id="JASNVH010000003">
    <property type="protein sequence ID" value="MDK4306411.1"/>
    <property type="molecule type" value="Genomic_DNA"/>
</dbReference>
<evidence type="ECO:0000313" key="5">
    <source>
        <dbReference type="Proteomes" id="UP001224412"/>
    </source>
</evidence>